<reference evidence="1 2" key="2">
    <citation type="submission" date="2018-11" db="EMBL/GenBank/DDBJ databases">
        <authorList>
            <consortium name="Pathogen Informatics"/>
        </authorList>
    </citation>
    <scope>NUCLEOTIDE SEQUENCE [LARGE SCALE GENOMIC DNA]</scope>
    <source>
        <strain evidence="1 2">NST_G2</strain>
    </source>
</reference>
<accession>A0A183TC84</accession>
<dbReference type="AlphaFoldDB" id="A0A183TC84"/>
<sequence>MMIRGSRSTQLNPLSFTAMATEYRKSENHLDVLTNRVRSGLELVHNSTPSGGQRRRIEESIIKLMGRKTEYVTKPPPLPFFDVLRYSHYIGAATKIIAYDRG</sequence>
<organism evidence="3">
    <name type="scientific">Schistocephalus solidus</name>
    <name type="common">Tapeworm</name>
    <dbReference type="NCBI Taxonomy" id="70667"/>
    <lineage>
        <taxon>Eukaryota</taxon>
        <taxon>Metazoa</taxon>
        <taxon>Spiralia</taxon>
        <taxon>Lophotrochozoa</taxon>
        <taxon>Platyhelminthes</taxon>
        <taxon>Cestoda</taxon>
        <taxon>Eucestoda</taxon>
        <taxon>Diphyllobothriidea</taxon>
        <taxon>Diphyllobothriidae</taxon>
        <taxon>Schistocephalus</taxon>
    </lineage>
</organism>
<evidence type="ECO:0000313" key="2">
    <source>
        <dbReference type="Proteomes" id="UP000275846"/>
    </source>
</evidence>
<reference evidence="3" key="1">
    <citation type="submission" date="2016-06" db="UniProtKB">
        <authorList>
            <consortium name="WormBaseParasite"/>
        </authorList>
    </citation>
    <scope>IDENTIFICATION</scope>
</reference>
<name>A0A183TC84_SCHSO</name>
<keyword evidence="2" id="KW-1185">Reference proteome</keyword>
<gene>
    <name evidence="1" type="ORF">SSLN_LOCUS14082</name>
</gene>
<dbReference type="EMBL" id="UYSU01038635">
    <property type="protein sequence ID" value="VDM00468.1"/>
    <property type="molecule type" value="Genomic_DNA"/>
</dbReference>
<dbReference type="Proteomes" id="UP000275846">
    <property type="component" value="Unassembled WGS sequence"/>
</dbReference>
<protein>
    <submittedName>
        <fullName evidence="1 3">Uncharacterized protein</fullName>
    </submittedName>
</protein>
<dbReference type="WBParaSite" id="SSLN_0001462001-mRNA-1">
    <property type="protein sequence ID" value="SSLN_0001462001-mRNA-1"/>
    <property type="gene ID" value="SSLN_0001462001"/>
</dbReference>
<proteinExistence type="predicted"/>
<evidence type="ECO:0000313" key="1">
    <source>
        <dbReference type="EMBL" id="VDM00468.1"/>
    </source>
</evidence>
<evidence type="ECO:0000313" key="3">
    <source>
        <dbReference type="WBParaSite" id="SSLN_0001462001-mRNA-1"/>
    </source>
</evidence>